<dbReference type="Proteomes" id="UP000273500">
    <property type="component" value="Unassembled WGS sequence"/>
</dbReference>
<feature type="transmembrane region" description="Helical" evidence="5">
    <location>
        <begin position="237"/>
        <end position="256"/>
    </location>
</feature>
<dbReference type="PANTHER" id="PTHR37422:SF13">
    <property type="entry name" value="LIPOPOLYSACCHARIDE BIOSYNTHESIS PROTEIN PA4999-RELATED"/>
    <property type="match status" value="1"/>
</dbReference>
<keyword evidence="3 5" id="KW-1133">Transmembrane helix</keyword>
<dbReference type="GO" id="GO:0016874">
    <property type="term" value="F:ligase activity"/>
    <property type="evidence" value="ECO:0007669"/>
    <property type="project" value="UniProtKB-KW"/>
</dbReference>
<feature type="transmembrane region" description="Helical" evidence="5">
    <location>
        <begin position="63"/>
        <end position="79"/>
    </location>
</feature>
<organism evidence="7 8">
    <name type="scientific">Hymenobacter rigui</name>
    <dbReference type="NCBI Taxonomy" id="334424"/>
    <lineage>
        <taxon>Bacteria</taxon>
        <taxon>Pseudomonadati</taxon>
        <taxon>Bacteroidota</taxon>
        <taxon>Cytophagia</taxon>
        <taxon>Cytophagales</taxon>
        <taxon>Hymenobacteraceae</taxon>
        <taxon>Hymenobacter</taxon>
    </lineage>
</organism>
<reference evidence="7 8" key="1">
    <citation type="submission" date="2018-12" db="EMBL/GenBank/DDBJ databases">
        <authorList>
            <person name="Feng G."/>
            <person name="Zhu H."/>
        </authorList>
    </citation>
    <scope>NUCLEOTIDE SEQUENCE [LARGE SCALE GENOMIC DNA]</scope>
    <source>
        <strain evidence="7 8">KCTC 12533</strain>
    </source>
</reference>
<feature type="transmembrane region" description="Helical" evidence="5">
    <location>
        <begin position="268"/>
        <end position="293"/>
    </location>
</feature>
<keyword evidence="2 5" id="KW-0812">Transmembrane</keyword>
<feature type="transmembrane region" description="Helical" evidence="5">
    <location>
        <begin position="125"/>
        <end position="148"/>
    </location>
</feature>
<name>A0A428K9C9_9BACT</name>
<evidence type="ECO:0000259" key="6">
    <source>
        <dbReference type="Pfam" id="PF04932"/>
    </source>
</evidence>
<protein>
    <submittedName>
        <fullName evidence="7">O-antigen ligase domain-containing protein</fullName>
    </submittedName>
</protein>
<dbReference type="OrthoDB" id="783093at2"/>
<dbReference type="PANTHER" id="PTHR37422">
    <property type="entry name" value="TEICHURONIC ACID BIOSYNTHESIS PROTEIN TUAE"/>
    <property type="match status" value="1"/>
</dbReference>
<dbReference type="InterPro" id="IPR007016">
    <property type="entry name" value="O-antigen_ligase-rel_domated"/>
</dbReference>
<evidence type="ECO:0000256" key="1">
    <source>
        <dbReference type="ARBA" id="ARBA00004141"/>
    </source>
</evidence>
<evidence type="ECO:0000256" key="2">
    <source>
        <dbReference type="ARBA" id="ARBA00022692"/>
    </source>
</evidence>
<dbReference type="GO" id="GO:0016020">
    <property type="term" value="C:membrane"/>
    <property type="evidence" value="ECO:0007669"/>
    <property type="project" value="UniProtKB-SubCell"/>
</dbReference>
<feature type="transmembrane region" description="Helical" evidence="5">
    <location>
        <begin position="176"/>
        <end position="193"/>
    </location>
</feature>
<dbReference type="Pfam" id="PF04932">
    <property type="entry name" value="Wzy_C"/>
    <property type="match status" value="1"/>
</dbReference>
<dbReference type="RefSeq" id="WP_125424494.1">
    <property type="nucleotide sequence ID" value="NZ_RWIT01000026.1"/>
</dbReference>
<evidence type="ECO:0000313" key="7">
    <source>
        <dbReference type="EMBL" id="RSK43118.1"/>
    </source>
</evidence>
<keyword evidence="7" id="KW-0436">Ligase</keyword>
<evidence type="ECO:0000313" key="8">
    <source>
        <dbReference type="Proteomes" id="UP000273500"/>
    </source>
</evidence>
<feature type="transmembrane region" description="Helical" evidence="5">
    <location>
        <begin position="38"/>
        <end position="58"/>
    </location>
</feature>
<feature type="transmembrane region" description="Helical" evidence="5">
    <location>
        <begin position="154"/>
        <end position="169"/>
    </location>
</feature>
<comment type="subcellular location">
    <subcellularLocation>
        <location evidence="1">Membrane</location>
        <topology evidence="1">Multi-pass membrane protein</topology>
    </subcellularLocation>
</comment>
<sequence>MQLPLPQWLTPALTRQLQLPGAVLLAAGAGWLTVRLGLLVPGLLIGLPIGAFCLAVLFQVPRVGVVAFIVYCFLVMTINRHLKGAPFGLGMDGLLVLLWVALAFHRNPRVVHWPRIDNDLCWLGLIWFIINILEIGNPAGASLAGWYYEMRGTTFYWALSVPLVFMLFYRPRDLNLFLGLVIFFSVAGAYYGIKQKVIGPDAAEQLWLDTGAAKTHVLFGVLRVFSFYSEAAQFGASQAHIAVVCLALATGPFRWWKRLLFGFASASTLYGMLISGTRGAMFVLVAGIFMHLVLSKQLKVLVLGGLLAGAAFGILKYTTIGNNNPSVARMRTSLDPNDASLLVRLRNQAKLREYLASRPLGGGVGVIGMWGEKYNADKYLSTIAPDSYFVKIWAEYGIVGFLIWFGMMLYILGKSCGIVWRTRNPLLRQKLLALTAGYCGILMASYGNEVINQMPSAMIIYLGWGFVFLGPTLDTPLPAPALPLPSTRRPSAIQPA</sequence>
<comment type="caution">
    <text evidence="7">The sequence shown here is derived from an EMBL/GenBank/DDBJ whole genome shotgun (WGS) entry which is preliminary data.</text>
</comment>
<dbReference type="InterPro" id="IPR051533">
    <property type="entry name" value="WaaL-like"/>
</dbReference>
<feature type="transmembrane region" description="Helical" evidence="5">
    <location>
        <begin position="300"/>
        <end position="320"/>
    </location>
</feature>
<evidence type="ECO:0000256" key="4">
    <source>
        <dbReference type="ARBA" id="ARBA00023136"/>
    </source>
</evidence>
<evidence type="ECO:0000256" key="5">
    <source>
        <dbReference type="SAM" id="Phobius"/>
    </source>
</evidence>
<proteinExistence type="predicted"/>
<feature type="domain" description="O-antigen ligase-related" evidence="6">
    <location>
        <begin position="264"/>
        <end position="405"/>
    </location>
</feature>
<dbReference type="EMBL" id="RWIT01000026">
    <property type="protein sequence ID" value="RSK43118.1"/>
    <property type="molecule type" value="Genomic_DNA"/>
</dbReference>
<keyword evidence="8" id="KW-1185">Reference proteome</keyword>
<feature type="transmembrane region" description="Helical" evidence="5">
    <location>
        <begin position="392"/>
        <end position="411"/>
    </location>
</feature>
<dbReference type="AlphaFoldDB" id="A0A428K9C9"/>
<keyword evidence="4 5" id="KW-0472">Membrane</keyword>
<feature type="transmembrane region" description="Helical" evidence="5">
    <location>
        <begin position="85"/>
        <end position="104"/>
    </location>
</feature>
<gene>
    <name evidence="7" type="ORF">EI291_22255</name>
</gene>
<evidence type="ECO:0000256" key="3">
    <source>
        <dbReference type="ARBA" id="ARBA00022989"/>
    </source>
</evidence>
<accession>A0A428K9C9</accession>